<comment type="caution">
    <text evidence="3">The sequence shown here is derived from an EMBL/GenBank/DDBJ whole genome shotgun (WGS) entry which is preliminary data.</text>
</comment>
<dbReference type="InterPro" id="IPR053206">
    <property type="entry name" value="Dimeric_xanthone_biosynth"/>
</dbReference>
<dbReference type="Gene3D" id="1.20.120.520">
    <property type="entry name" value="nmb1532 protein domain like"/>
    <property type="match status" value="1"/>
</dbReference>
<dbReference type="CDD" id="cd12108">
    <property type="entry name" value="Hr-like"/>
    <property type="match status" value="1"/>
</dbReference>
<evidence type="ECO:0000313" key="4">
    <source>
        <dbReference type="Proteomes" id="UP001321760"/>
    </source>
</evidence>
<reference evidence="3" key="2">
    <citation type="submission" date="2023-05" db="EMBL/GenBank/DDBJ databases">
        <authorList>
            <consortium name="Lawrence Berkeley National Laboratory"/>
            <person name="Steindorff A."/>
            <person name="Hensen N."/>
            <person name="Bonometti L."/>
            <person name="Westerberg I."/>
            <person name="Brannstrom I.O."/>
            <person name="Guillou S."/>
            <person name="Cros-Aarteil S."/>
            <person name="Calhoun S."/>
            <person name="Haridas S."/>
            <person name="Kuo A."/>
            <person name="Mondo S."/>
            <person name="Pangilinan J."/>
            <person name="Riley R."/>
            <person name="Labutti K."/>
            <person name="Andreopoulos B."/>
            <person name="Lipzen A."/>
            <person name="Chen C."/>
            <person name="Yanf M."/>
            <person name="Daum C."/>
            <person name="Ng V."/>
            <person name="Clum A."/>
            <person name="Ohm R."/>
            <person name="Martin F."/>
            <person name="Silar P."/>
            <person name="Natvig D."/>
            <person name="Lalanne C."/>
            <person name="Gautier V."/>
            <person name="Ament-Velasquez S.L."/>
            <person name="Kruys A."/>
            <person name="Hutchinson M.I."/>
            <person name="Powell A.J."/>
            <person name="Barry K."/>
            <person name="Miller A.N."/>
            <person name="Grigoriev I.V."/>
            <person name="Debuchy R."/>
            <person name="Gladieux P."/>
            <person name="Thoren M.H."/>
            <person name="Johannesson H."/>
        </authorList>
    </citation>
    <scope>NUCLEOTIDE SEQUENCE</scope>
    <source>
        <strain evidence="3">PSN243</strain>
    </source>
</reference>
<accession>A0AAV9GG04</accession>
<protein>
    <recommendedName>
        <fullName evidence="2">Hemerythrin-like domain-containing protein</fullName>
    </recommendedName>
</protein>
<dbReference type="AlphaFoldDB" id="A0AAV9GG04"/>
<sequence length="279" mass="31214">MSPLPLPRLPRVATAKLPLLIRPALPQVGLCPSSVSSIAKASSSGGSFLRNCKGEREFATRDRDLSRRKPHTMSAESECPPADAQEVPATVAPAVGPSAEAKATAPEPALPPLTADEFRGYNRLAVIMDRFHEHFRQTWNLLYTACTAHKRPARMSLRQFLDEGLSLVRYLTAHHNIEENFLYPILARKMPSFRAAQRGAPDCKLVKQHRAIHKGMDEFEAYLRACRSGETEFELGVLKEKMDAWGEVLFTHLDEEVEELGAENMRKYWTLAEVKAIPV</sequence>
<organism evidence="3 4">
    <name type="scientific">Podospora aff. communis PSN243</name>
    <dbReference type="NCBI Taxonomy" id="3040156"/>
    <lineage>
        <taxon>Eukaryota</taxon>
        <taxon>Fungi</taxon>
        <taxon>Dikarya</taxon>
        <taxon>Ascomycota</taxon>
        <taxon>Pezizomycotina</taxon>
        <taxon>Sordariomycetes</taxon>
        <taxon>Sordariomycetidae</taxon>
        <taxon>Sordariales</taxon>
        <taxon>Podosporaceae</taxon>
        <taxon>Podospora</taxon>
    </lineage>
</organism>
<dbReference type="Proteomes" id="UP001321760">
    <property type="component" value="Unassembled WGS sequence"/>
</dbReference>
<evidence type="ECO:0000259" key="2">
    <source>
        <dbReference type="Pfam" id="PF01814"/>
    </source>
</evidence>
<name>A0AAV9GG04_9PEZI</name>
<proteinExistence type="predicted"/>
<reference evidence="3" key="1">
    <citation type="journal article" date="2023" name="Mol. Phylogenet. Evol.">
        <title>Genome-scale phylogeny and comparative genomics of the fungal order Sordariales.</title>
        <authorList>
            <person name="Hensen N."/>
            <person name="Bonometti L."/>
            <person name="Westerberg I."/>
            <person name="Brannstrom I.O."/>
            <person name="Guillou S."/>
            <person name="Cros-Aarteil S."/>
            <person name="Calhoun S."/>
            <person name="Haridas S."/>
            <person name="Kuo A."/>
            <person name="Mondo S."/>
            <person name="Pangilinan J."/>
            <person name="Riley R."/>
            <person name="LaButti K."/>
            <person name="Andreopoulos B."/>
            <person name="Lipzen A."/>
            <person name="Chen C."/>
            <person name="Yan M."/>
            <person name="Daum C."/>
            <person name="Ng V."/>
            <person name="Clum A."/>
            <person name="Steindorff A."/>
            <person name="Ohm R.A."/>
            <person name="Martin F."/>
            <person name="Silar P."/>
            <person name="Natvig D.O."/>
            <person name="Lalanne C."/>
            <person name="Gautier V."/>
            <person name="Ament-Velasquez S.L."/>
            <person name="Kruys A."/>
            <person name="Hutchinson M.I."/>
            <person name="Powell A.J."/>
            <person name="Barry K."/>
            <person name="Miller A.N."/>
            <person name="Grigoriev I.V."/>
            <person name="Debuchy R."/>
            <person name="Gladieux P."/>
            <person name="Hiltunen Thoren M."/>
            <person name="Johannesson H."/>
        </authorList>
    </citation>
    <scope>NUCLEOTIDE SEQUENCE</scope>
    <source>
        <strain evidence="3">PSN243</strain>
    </source>
</reference>
<dbReference type="Pfam" id="PF01814">
    <property type="entry name" value="Hemerythrin"/>
    <property type="match status" value="1"/>
</dbReference>
<gene>
    <name evidence="3" type="ORF">QBC34DRAFT_410365</name>
</gene>
<dbReference type="InterPro" id="IPR012312">
    <property type="entry name" value="Hemerythrin-like"/>
</dbReference>
<evidence type="ECO:0000313" key="3">
    <source>
        <dbReference type="EMBL" id="KAK4447059.1"/>
    </source>
</evidence>
<feature type="domain" description="Hemerythrin-like" evidence="2">
    <location>
        <begin position="127"/>
        <end position="260"/>
    </location>
</feature>
<keyword evidence="4" id="KW-1185">Reference proteome</keyword>
<feature type="region of interest" description="Disordered" evidence="1">
    <location>
        <begin position="59"/>
        <end position="87"/>
    </location>
</feature>
<dbReference type="EMBL" id="MU865952">
    <property type="protein sequence ID" value="KAK4447059.1"/>
    <property type="molecule type" value="Genomic_DNA"/>
</dbReference>
<dbReference type="PANTHER" id="PTHR38048:SF1">
    <property type="entry name" value="HEMERYTHRIN-LIKE DOMAIN-CONTAINING PROTEIN"/>
    <property type="match status" value="1"/>
</dbReference>
<evidence type="ECO:0000256" key="1">
    <source>
        <dbReference type="SAM" id="MobiDB-lite"/>
    </source>
</evidence>
<dbReference type="PANTHER" id="PTHR38048">
    <property type="entry name" value="EXPRESSED PROTEIN"/>
    <property type="match status" value="1"/>
</dbReference>